<proteinExistence type="predicted"/>
<dbReference type="RefSeq" id="WP_405283471.1">
    <property type="nucleotide sequence ID" value="NZ_CP144380.1"/>
</dbReference>
<organism evidence="1 2">
    <name type="scientific">Gaopeijia maritima</name>
    <dbReference type="NCBI Taxonomy" id="3119007"/>
    <lineage>
        <taxon>Bacteria</taxon>
        <taxon>Pseudomonadati</taxon>
        <taxon>Gemmatimonadota</taxon>
        <taxon>Longimicrobiia</taxon>
        <taxon>Gaopeijiales</taxon>
        <taxon>Gaopeijiaceae</taxon>
        <taxon>Gaopeijia</taxon>
    </lineage>
</organism>
<sequence>MRVPRSFATLVLAAGMAAGCGSSDPLGPDFETRLSVLGGCGDVWFYAVDAADEVLVTFSAPGLIEAAEGETTTSTFDLPDDGVELIVEVGSYISDAVCDDVIENGPRVDRTWRAVAGEAVVTIRPQGESWGARGDLRLTDVVLRDDDGHTVVIERLDWADIFVGWLPG</sequence>
<keyword evidence="2" id="KW-1185">Reference proteome</keyword>
<protein>
    <recommendedName>
        <fullName evidence="3">Lipoprotein</fullName>
    </recommendedName>
</protein>
<evidence type="ECO:0000313" key="1">
    <source>
        <dbReference type="EMBL" id="MEK9501413.1"/>
    </source>
</evidence>
<reference evidence="1 2" key="1">
    <citation type="submission" date="2024-02" db="EMBL/GenBank/DDBJ databases">
        <title>A novel Gemmatimonadota bacterium.</title>
        <authorList>
            <person name="Du Z.-J."/>
            <person name="Ye Y.-Q."/>
        </authorList>
    </citation>
    <scope>NUCLEOTIDE SEQUENCE [LARGE SCALE GENOMIC DNA]</scope>
    <source>
        <strain evidence="1 2">DH-20</strain>
    </source>
</reference>
<dbReference type="EMBL" id="JBBHLI010000005">
    <property type="protein sequence ID" value="MEK9501413.1"/>
    <property type="molecule type" value="Genomic_DNA"/>
</dbReference>
<evidence type="ECO:0000313" key="2">
    <source>
        <dbReference type="Proteomes" id="UP001484239"/>
    </source>
</evidence>
<dbReference type="PROSITE" id="PS51257">
    <property type="entry name" value="PROKAR_LIPOPROTEIN"/>
    <property type="match status" value="1"/>
</dbReference>
<comment type="caution">
    <text evidence="1">The sequence shown here is derived from an EMBL/GenBank/DDBJ whole genome shotgun (WGS) entry which is preliminary data.</text>
</comment>
<gene>
    <name evidence="1" type="ORF">WI372_10535</name>
</gene>
<evidence type="ECO:0008006" key="3">
    <source>
        <dbReference type="Google" id="ProtNLM"/>
    </source>
</evidence>
<dbReference type="Proteomes" id="UP001484239">
    <property type="component" value="Unassembled WGS sequence"/>
</dbReference>
<name>A0ABU9EB99_9BACT</name>
<accession>A0ABU9EB99</accession>